<accession>A0A7X2S7H8</accession>
<gene>
    <name evidence="4" type="ORF">GKZ89_14945</name>
</gene>
<dbReference type="OrthoDB" id="1806788at2"/>
<dbReference type="Pfam" id="PF13163">
    <property type="entry name" value="DUF3999"/>
    <property type="match status" value="1"/>
</dbReference>
<evidence type="ECO:0000256" key="2">
    <source>
        <dbReference type="SAM" id="Phobius"/>
    </source>
</evidence>
<feature type="transmembrane region" description="Helical" evidence="2">
    <location>
        <begin position="392"/>
        <end position="410"/>
    </location>
</feature>
<keyword evidence="2" id="KW-1133">Transmembrane helix</keyword>
<feature type="chain" id="PRO_5031474836" evidence="3">
    <location>
        <begin position="23"/>
        <end position="418"/>
    </location>
</feature>
<organism evidence="4 5">
    <name type="scientific">Metabacillus mangrovi</name>
    <dbReference type="NCBI Taxonomy" id="1491830"/>
    <lineage>
        <taxon>Bacteria</taxon>
        <taxon>Bacillati</taxon>
        <taxon>Bacillota</taxon>
        <taxon>Bacilli</taxon>
        <taxon>Bacillales</taxon>
        <taxon>Bacillaceae</taxon>
        <taxon>Metabacillus</taxon>
    </lineage>
</organism>
<name>A0A7X2S7H8_9BACI</name>
<dbReference type="RefSeq" id="WP_155113212.1">
    <property type="nucleotide sequence ID" value="NZ_WMIB01000017.1"/>
</dbReference>
<evidence type="ECO:0000256" key="1">
    <source>
        <dbReference type="SAM" id="MobiDB-lite"/>
    </source>
</evidence>
<dbReference type="EMBL" id="WMIB01000017">
    <property type="protein sequence ID" value="MTH54698.1"/>
    <property type="molecule type" value="Genomic_DNA"/>
</dbReference>
<feature type="signal peptide" evidence="3">
    <location>
        <begin position="1"/>
        <end position="22"/>
    </location>
</feature>
<reference evidence="4 5" key="1">
    <citation type="journal article" date="2017" name="Int. J. Syst. Evol. Microbiol.">
        <title>Bacillus mangrovi sp. nov., isolated from a sediment sample from a mangrove forest.</title>
        <authorList>
            <person name="Gupta V."/>
            <person name="Singh P.K."/>
            <person name="Korpole S."/>
            <person name="Tanuku N.R.S."/>
            <person name="Pinnaka A.K."/>
        </authorList>
    </citation>
    <scope>NUCLEOTIDE SEQUENCE [LARGE SCALE GENOMIC DNA]</scope>
    <source>
        <strain evidence="4 5">KCTC 33872</strain>
    </source>
</reference>
<dbReference type="Gene3D" id="2.60.120.260">
    <property type="entry name" value="Galactose-binding domain-like"/>
    <property type="match status" value="1"/>
</dbReference>
<comment type="caution">
    <text evidence="4">The sequence shown here is derived from an EMBL/GenBank/DDBJ whole genome shotgun (WGS) entry which is preliminary data.</text>
</comment>
<evidence type="ECO:0000313" key="5">
    <source>
        <dbReference type="Proteomes" id="UP000434639"/>
    </source>
</evidence>
<keyword evidence="2" id="KW-0472">Membrane</keyword>
<keyword evidence="5" id="KW-1185">Reference proteome</keyword>
<protein>
    <submittedName>
        <fullName evidence="4">DUF3999 family protein</fullName>
    </submittedName>
</protein>
<evidence type="ECO:0000313" key="4">
    <source>
        <dbReference type="EMBL" id="MTH54698.1"/>
    </source>
</evidence>
<keyword evidence="3" id="KW-0732">Signal</keyword>
<proteinExistence type="predicted"/>
<dbReference type="Proteomes" id="UP000434639">
    <property type="component" value="Unassembled WGS sequence"/>
</dbReference>
<keyword evidence="2" id="KW-0812">Transmembrane</keyword>
<dbReference type="AlphaFoldDB" id="A0A7X2S7H8"/>
<feature type="compositionally biased region" description="Basic and acidic residues" evidence="1">
    <location>
        <begin position="369"/>
        <end position="382"/>
    </location>
</feature>
<sequence length="418" mass="47470">MFRRIKGLILASVFLTAVPAAAAEEQWKYSKPIQTPETGNYVSLFLDEEVYAGANEDLSDLRIRNEKGKDIAYYVNSGYMDISEEETVYSSESTGSMEEDGSIFYDFKLLPLEENTDISGEIIQVDLPEPPFLYKVTLFGSYDGSKWEPAAEDILYDTGDAVKDTIELGEPEKYRYYRLQVKGSSKDKPFDGLTLLHSEKTESFKQFLKQKKPEYSIQQQDSETIITVRNPQKLKAASIYVKADGSFKRLADVTDKSGAWFLKGEELYSADFKETSIQKTTLQFNEPVASEEILIVIENGDSPPLNIEEVTMDYYMDQLVFDKSGSKSVSLYYGSPEAQAPQYDLEEFKSFIEKEKPVQASLGPVKNQPEPEKEAAPAQEKQENTEWYQSQWTFNIIIGLVSILLIVFILQKMNRTGQ</sequence>
<evidence type="ECO:0000256" key="3">
    <source>
        <dbReference type="SAM" id="SignalP"/>
    </source>
</evidence>
<dbReference type="InterPro" id="IPR025060">
    <property type="entry name" value="DUF3999"/>
</dbReference>
<feature type="region of interest" description="Disordered" evidence="1">
    <location>
        <begin position="360"/>
        <end position="382"/>
    </location>
</feature>